<dbReference type="EMBL" id="JAQIZZ010000001">
    <property type="protein sequence ID" value="KAJ5557132.1"/>
    <property type="molecule type" value="Genomic_DNA"/>
</dbReference>
<evidence type="ECO:0000256" key="1">
    <source>
        <dbReference type="ARBA" id="ARBA00004141"/>
    </source>
</evidence>
<evidence type="ECO:0000256" key="3">
    <source>
        <dbReference type="ARBA" id="ARBA00022692"/>
    </source>
</evidence>
<reference evidence="7 8" key="1">
    <citation type="journal article" date="2023" name="IMA Fungus">
        <title>Comparative genomic study of the Penicillium genus elucidates a diverse pangenome and 15 lateral gene transfer events.</title>
        <authorList>
            <person name="Petersen C."/>
            <person name="Sorensen T."/>
            <person name="Nielsen M.R."/>
            <person name="Sondergaard T.E."/>
            <person name="Sorensen J.L."/>
            <person name="Fitzpatrick D.A."/>
            <person name="Frisvad J.C."/>
            <person name="Nielsen K.L."/>
        </authorList>
    </citation>
    <scope>NUCLEOTIDE SEQUENCE [LARGE SCALE GENOMIC DNA]</scope>
    <source>
        <strain evidence="7 8">IBT 35679</strain>
    </source>
</reference>
<feature type="transmembrane region" description="Helical" evidence="6">
    <location>
        <begin position="351"/>
        <end position="380"/>
    </location>
</feature>
<name>A0AAD6GM64_9EURO</name>
<protein>
    <recommendedName>
        <fullName evidence="9">Choline transport protein</fullName>
    </recommendedName>
</protein>
<comment type="caution">
    <text evidence="7">The sequence shown here is derived from an EMBL/GenBank/DDBJ whole genome shotgun (WGS) entry which is preliminary data.</text>
</comment>
<keyword evidence="4 6" id="KW-1133">Transmembrane helix</keyword>
<dbReference type="PIRSF" id="PIRSF006060">
    <property type="entry name" value="AA_transporter"/>
    <property type="match status" value="1"/>
</dbReference>
<keyword evidence="3 6" id="KW-0812">Transmembrane</keyword>
<feature type="transmembrane region" description="Helical" evidence="6">
    <location>
        <begin position="500"/>
        <end position="521"/>
    </location>
</feature>
<evidence type="ECO:0000256" key="5">
    <source>
        <dbReference type="ARBA" id="ARBA00023136"/>
    </source>
</evidence>
<proteinExistence type="predicted"/>
<dbReference type="AlphaFoldDB" id="A0AAD6GM64"/>
<feature type="transmembrane region" description="Helical" evidence="6">
    <location>
        <begin position="265"/>
        <end position="288"/>
    </location>
</feature>
<dbReference type="Gene3D" id="1.20.1740.10">
    <property type="entry name" value="Amino acid/polyamine transporter I"/>
    <property type="match status" value="1"/>
</dbReference>
<evidence type="ECO:0000256" key="4">
    <source>
        <dbReference type="ARBA" id="ARBA00022989"/>
    </source>
</evidence>
<feature type="transmembrane region" description="Helical" evidence="6">
    <location>
        <begin position="219"/>
        <end position="237"/>
    </location>
</feature>
<accession>A0AAD6GM64</accession>
<dbReference type="Pfam" id="PF13520">
    <property type="entry name" value="AA_permease_2"/>
    <property type="match status" value="1"/>
</dbReference>
<keyword evidence="5 6" id="KW-0472">Membrane</keyword>
<feature type="transmembrane region" description="Helical" evidence="6">
    <location>
        <begin position="401"/>
        <end position="423"/>
    </location>
</feature>
<evidence type="ECO:0008006" key="9">
    <source>
        <dbReference type="Google" id="ProtNLM"/>
    </source>
</evidence>
<gene>
    <name evidence="7" type="ORF">N7494_001047</name>
</gene>
<dbReference type="GO" id="GO:0016020">
    <property type="term" value="C:membrane"/>
    <property type="evidence" value="ECO:0007669"/>
    <property type="project" value="UniProtKB-SubCell"/>
</dbReference>
<dbReference type="Proteomes" id="UP001220324">
    <property type="component" value="Unassembled WGS sequence"/>
</dbReference>
<feature type="transmembrane region" description="Helical" evidence="6">
    <location>
        <begin position="429"/>
        <end position="452"/>
    </location>
</feature>
<evidence type="ECO:0000313" key="8">
    <source>
        <dbReference type="Proteomes" id="UP001220324"/>
    </source>
</evidence>
<keyword evidence="2" id="KW-0813">Transport</keyword>
<feature type="transmembrane region" description="Helical" evidence="6">
    <location>
        <begin position="300"/>
        <end position="323"/>
    </location>
</feature>
<evidence type="ECO:0000256" key="6">
    <source>
        <dbReference type="SAM" id="Phobius"/>
    </source>
</evidence>
<feature type="transmembrane region" description="Helical" evidence="6">
    <location>
        <begin position="187"/>
        <end position="207"/>
    </location>
</feature>
<dbReference type="PANTHER" id="PTHR45649:SF27">
    <property type="entry name" value="CHOLINE TRANSPORTER (EUROFUNG)"/>
    <property type="match status" value="1"/>
</dbReference>
<evidence type="ECO:0000256" key="2">
    <source>
        <dbReference type="ARBA" id="ARBA00022448"/>
    </source>
</evidence>
<comment type="subcellular location">
    <subcellularLocation>
        <location evidence="1">Membrane</location>
        <topology evidence="1">Multi-pass membrane protein</topology>
    </subcellularLocation>
</comment>
<feature type="transmembrane region" description="Helical" evidence="6">
    <location>
        <begin position="149"/>
        <end position="175"/>
    </location>
</feature>
<dbReference type="InterPro" id="IPR002293">
    <property type="entry name" value="AA/rel_permease1"/>
</dbReference>
<keyword evidence="8" id="KW-1185">Reference proteome</keyword>
<dbReference type="PANTHER" id="PTHR45649">
    <property type="entry name" value="AMINO-ACID PERMEASE BAT1"/>
    <property type="match status" value="1"/>
</dbReference>
<evidence type="ECO:0000313" key="7">
    <source>
        <dbReference type="EMBL" id="KAJ5557132.1"/>
    </source>
</evidence>
<feature type="transmembrane region" description="Helical" evidence="6">
    <location>
        <begin position="472"/>
        <end position="494"/>
    </location>
</feature>
<sequence length="536" mass="57991">MTNLPAKEKVIDLEASFPRSLTDPDNFDLHVASSSPVLAKSFSLFSACSTGITTGNAWAVLGGAILVSLYNGGPPGIIYELCASHYLHYATYTKPSNVEHSTTVSFFYCFIGASIAELASSIPASGGVYHWATATAGPRYGRICGWFAGWLNAFAWTFAVASNVSMTSSMIVYAYTLYHPEANPQRWQIFICYLIILWICCFTVMFAQRALAAISRIGSFFIVAGLLVTTIVCAIMPSRTGSGYASNDFVWKDWNNLTGYSSDKLTFLAGMLNGAFAVGAIDCVTHIAEEIPQADKNIPKALACQVLIGFVTGFCYLVSIFYATNDLPKIMSLGSICPLGDMYFQATGSKAGALGLLVVTIAPIFIATIGCFITCGRTFYTLGRDDATPFSSKIGAVSQRWHSPVWATFACGIFLSFIGAIYVGSLTAFNAFIGSFVLLTTVSYFLAIFPHLLTGRKNIRPGPFWMGKFGPLVNIVACSYIAVTSVVYCFPYTLPTSPQSMNYTSVITCGLAVLIGLWWLVHGRSHFRGPQMTIEG</sequence>
<organism evidence="7 8">
    <name type="scientific">Penicillium frequentans</name>
    <dbReference type="NCBI Taxonomy" id="3151616"/>
    <lineage>
        <taxon>Eukaryota</taxon>
        <taxon>Fungi</taxon>
        <taxon>Dikarya</taxon>
        <taxon>Ascomycota</taxon>
        <taxon>Pezizomycotina</taxon>
        <taxon>Eurotiomycetes</taxon>
        <taxon>Eurotiomycetidae</taxon>
        <taxon>Eurotiales</taxon>
        <taxon>Aspergillaceae</taxon>
        <taxon>Penicillium</taxon>
    </lineage>
</organism>
<dbReference type="GO" id="GO:0022857">
    <property type="term" value="F:transmembrane transporter activity"/>
    <property type="evidence" value="ECO:0007669"/>
    <property type="project" value="InterPro"/>
</dbReference>